<evidence type="ECO:0000256" key="1">
    <source>
        <dbReference type="SAM" id="MobiDB-lite"/>
    </source>
</evidence>
<accession>A0A151WRY4</accession>
<dbReference type="Proteomes" id="UP000075809">
    <property type="component" value="Unassembled WGS sequence"/>
</dbReference>
<feature type="compositionally biased region" description="Low complexity" evidence="1">
    <location>
        <begin position="28"/>
        <end position="43"/>
    </location>
</feature>
<dbReference type="EMBL" id="KQ982798">
    <property type="protein sequence ID" value="KYQ50578.1"/>
    <property type="molecule type" value="Genomic_DNA"/>
</dbReference>
<sequence length="128" mass="15060">MQHQLRQNPTSFTGGESKEITVSQNSDNATSTNNTTQTPGTRLTRLDAEMSRILERRTQRKRKCRRQIRSHNYAFGTNLVKYFSFPNYIPLRRTNFKTIEIDIRDHLGKKIPFEFGTLTVTLHFKRKQ</sequence>
<reference evidence="2 3" key="1">
    <citation type="submission" date="2015-09" db="EMBL/GenBank/DDBJ databases">
        <title>Trachymyrmex zeteki WGS genome.</title>
        <authorList>
            <person name="Nygaard S."/>
            <person name="Hu H."/>
            <person name="Boomsma J."/>
            <person name="Zhang G."/>
        </authorList>
    </citation>
    <scope>NUCLEOTIDE SEQUENCE [LARGE SCALE GENOMIC DNA]</scope>
    <source>
        <strain evidence="2">Tzet28-1</strain>
        <tissue evidence="2">Whole body</tissue>
    </source>
</reference>
<keyword evidence="3" id="KW-1185">Reference proteome</keyword>
<name>A0A151WRY4_9HYME</name>
<feature type="region of interest" description="Disordered" evidence="1">
    <location>
        <begin position="1"/>
        <end position="47"/>
    </location>
</feature>
<organism evidence="2 3">
    <name type="scientific">Mycetomoellerius zeteki</name>
    <dbReference type="NCBI Taxonomy" id="64791"/>
    <lineage>
        <taxon>Eukaryota</taxon>
        <taxon>Metazoa</taxon>
        <taxon>Ecdysozoa</taxon>
        <taxon>Arthropoda</taxon>
        <taxon>Hexapoda</taxon>
        <taxon>Insecta</taxon>
        <taxon>Pterygota</taxon>
        <taxon>Neoptera</taxon>
        <taxon>Endopterygota</taxon>
        <taxon>Hymenoptera</taxon>
        <taxon>Apocrita</taxon>
        <taxon>Aculeata</taxon>
        <taxon>Formicoidea</taxon>
        <taxon>Formicidae</taxon>
        <taxon>Myrmicinae</taxon>
        <taxon>Mycetomoellerius</taxon>
    </lineage>
</organism>
<feature type="compositionally biased region" description="Polar residues" evidence="1">
    <location>
        <begin position="1"/>
        <end position="27"/>
    </location>
</feature>
<protein>
    <submittedName>
        <fullName evidence="2">Uncharacterized protein</fullName>
    </submittedName>
</protein>
<evidence type="ECO:0000313" key="3">
    <source>
        <dbReference type="Proteomes" id="UP000075809"/>
    </source>
</evidence>
<dbReference type="AlphaFoldDB" id="A0A151WRY4"/>
<proteinExistence type="predicted"/>
<gene>
    <name evidence="2" type="ORF">ALC60_10336</name>
</gene>
<evidence type="ECO:0000313" key="2">
    <source>
        <dbReference type="EMBL" id="KYQ50578.1"/>
    </source>
</evidence>